<dbReference type="KEGG" id="des:DSOUD_1175"/>
<feature type="signal peptide" evidence="1">
    <location>
        <begin position="1"/>
        <end position="26"/>
    </location>
</feature>
<keyword evidence="4" id="KW-1185">Reference proteome</keyword>
<accession>A0A0M5IKS0</accession>
<evidence type="ECO:0000313" key="3">
    <source>
        <dbReference type="EMBL" id="ALC15956.1"/>
    </source>
</evidence>
<dbReference type="InterPro" id="IPR013766">
    <property type="entry name" value="Thioredoxin_domain"/>
</dbReference>
<dbReference type="PROSITE" id="PS51352">
    <property type="entry name" value="THIOREDOXIN_2"/>
    <property type="match status" value="1"/>
</dbReference>
<dbReference type="AlphaFoldDB" id="A0A0M5IKS0"/>
<dbReference type="EMBL" id="CP010802">
    <property type="protein sequence ID" value="ALC15956.1"/>
    <property type="molecule type" value="Genomic_DNA"/>
</dbReference>
<dbReference type="SUPFAM" id="SSF52833">
    <property type="entry name" value="Thioredoxin-like"/>
    <property type="match status" value="1"/>
</dbReference>
<dbReference type="GO" id="GO:0016491">
    <property type="term" value="F:oxidoreductase activity"/>
    <property type="evidence" value="ECO:0007669"/>
    <property type="project" value="InterPro"/>
</dbReference>
<dbReference type="Pfam" id="PF00578">
    <property type="entry name" value="AhpC-TSA"/>
    <property type="match status" value="1"/>
</dbReference>
<gene>
    <name evidence="3" type="ORF">DSOUD_1175</name>
</gene>
<evidence type="ECO:0000259" key="2">
    <source>
        <dbReference type="PROSITE" id="PS51352"/>
    </source>
</evidence>
<protein>
    <submittedName>
        <fullName evidence="3">Putative thioredoxin</fullName>
    </submittedName>
</protein>
<dbReference type="InterPro" id="IPR000866">
    <property type="entry name" value="AhpC/TSA"/>
</dbReference>
<dbReference type="RefSeq" id="WP_053550111.1">
    <property type="nucleotide sequence ID" value="NZ_CP010802.1"/>
</dbReference>
<reference evidence="3 4" key="1">
    <citation type="submission" date="2015-07" db="EMBL/GenBank/DDBJ databases">
        <title>Isolation and Genomic Characterization of a Novel Halophilic Metal-Reducing Deltaproteobacterium from the Deep Subsurface.</title>
        <authorList>
            <person name="Badalamenti J.P."/>
            <person name="Summers Z.M."/>
            <person name="Gralnick J.A."/>
            <person name="Bond D.R."/>
        </authorList>
    </citation>
    <scope>NUCLEOTIDE SEQUENCE [LARGE SCALE GENOMIC DNA]</scope>
    <source>
        <strain evidence="3 4">WTL</strain>
    </source>
</reference>
<dbReference type="Proteomes" id="UP000057158">
    <property type="component" value="Chromosome"/>
</dbReference>
<proteinExistence type="predicted"/>
<keyword evidence="1" id="KW-0732">Signal</keyword>
<dbReference type="STRING" id="1603606.DSOUD_1175"/>
<dbReference type="OrthoDB" id="5516057at2"/>
<dbReference type="GO" id="GO:0016209">
    <property type="term" value="F:antioxidant activity"/>
    <property type="evidence" value="ECO:0007669"/>
    <property type="project" value="InterPro"/>
</dbReference>
<organism evidence="3 4">
    <name type="scientific">Desulfuromonas soudanensis</name>
    <dbReference type="NCBI Taxonomy" id="1603606"/>
    <lineage>
        <taxon>Bacteria</taxon>
        <taxon>Pseudomonadati</taxon>
        <taxon>Thermodesulfobacteriota</taxon>
        <taxon>Desulfuromonadia</taxon>
        <taxon>Desulfuromonadales</taxon>
        <taxon>Desulfuromonadaceae</taxon>
        <taxon>Desulfuromonas</taxon>
    </lineage>
</organism>
<feature type="chain" id="PRO_5005803335" evidence="1">
    <location>
        <begin position="27"/>
        <end position="367"/>
    </location>
</feature>
<feature type="domain" description="Thioredoxin" evidence="2">
    <location>
        <begin position="29"/>
        <end position="190"/>
    </location>
</feature>
<sequence>MKCLTRRLAVGLMVLFFGLPLGSAAAAPVDTGEPFPVVALPAPADPAERAYLGLDKEGPFTLDQVEGKVVLVELLNVLCPHCRKQTGPYNELYRMIEGDPVTRGRIKMLGVAVANSDEQIEDFVDIYAVAFPVVSDRSFALHRALRAGPTPFSLYVLRDAPGEVGVVAGTALGEDEGMEALFDFLKEMLTMKTADLIPLAEGSTEAVASLEPPQTEGEVAARIEGALASLGDKVKGVRRVSLPSGRRVYAARVRRSGEWETIFAEVTSRSAICDVCHNVHFFYLFDSKGKILAFEPLHLTKYGNAEWNKGEVDHFAKRVVGRSMTGLWNFDPKVDAVTSATMTSAIIFDNFDQGRQLLDELKAAGEL</sequence>
<evidence type="ECO:0000256" key="1">
    <source>
        <dbReference type="SAM" id="SignalP"/>
    </source>
</evidence>
<evidence type="ECO:0000313" key="4">
    <source>
        <dbReference type="Proteomes" id="UP000057158"/>
    </source>
</evidence>
<dbReference type="Gene3D" id="3.40.30.10">
    <property type="entry name" value="Glutaredoxin"/>
    <property type="match status" value="1"/>
</dbReference>
<dbReference type="InterPro" id="IPR036249">
    <property type="entry name" value="Thioredoxin-like_sf"/>
</dbReference>
<dbReference type="PATRIC" id="fig|1603606.3.peg.1284"/>
<name>A0A0M5IKS0_9BACT</name>